<sequence>MPVQHTLFGRPVPLPMPPRRFLALFVVVVLLVVALTLHGPPSTADLPTYESVAEAVKHPHLPDVGPLPAVPHPFGPSVHKPPKPAAQPNSSLATAYGSLDWLADFKWRNPFSSAVTLDENTALLPPLRPRPPIYTYYNARPKQPPAVVAAENRLVLAWRRAWWAQGFRPVVLSRAEAMRHPQYPRFHRMQLDTRVADEVMRWLAWANMGGGLLANSLALPMAAYDNPMLAFLRRQHYPHLSRLDGLGSAVFYGHQAAVDGAIQKLVDSPLLKNTTANTDQIAATATKDGGAVVNLLAPTDIAKDAKANAIAYYSTDVIRNAYRTIADKLTNTTQADGLTLLAHLLNAHLHLTFQELHPDGLAIAQPLPEHTTALIEPSIDLARNLTQCPASPMPNSCPPNRPKCVPCTAKHAPKLQLLPDFVNNTRLFTIGTVPHPFTINSLHYTRDNLDVSFLRNNAKRDLWITTLTRDSIGTEHSESYRLMHFKELVASLPAHSLWLTAERTTKDDLDWIFGFELPTHASPTKEPTSPSEPSELILFPRPPFPLPIQGIDVPDSMWTEKEKARLAKARLAIQTQDRFVRGIVNAVERWNLADTEAWRFSRAYSARRRVERKKWEDEEKAYVGSEQKAAAQAHGKGRWTDRFTM</sequence>
<keyword evidence="2" id="KW-1185">Reference proteome</keyword>
<organism evidence="1 2">
    <name type="scientific">Didymella rabiei</name>
    <name type="common">Chickpea ascochyta blight fungus</name>
    <name type="synonym">Mycosphaerella rabiei</name>
    <dbReference type="NCBI Taxonomy" id="5454"/>
    <lineage>
        <taxon>Eukaryota</taxon>
        <taxon>Fungi</taxon>
        <taxon>Dikarya</taxon>
        <taxon>Ascomycota</taxon>
        <taxon>Pezizomycotina</taxon>
        <taxon>Dothideomycetes</taxon>
        <taxon>Pleosporomycetidae</taxon>
        <taxon>Pleosporales</taxon>
        <taxon>Pleosporineae</taxon>
        <taxon>Didymellaceae</taxon>
        <taxon>Ascochyta</taxon>
    </lineage>
</organism>
<protein>
    <submittedName>
        <fullName evidence="1">Uncharacterized protein</fullName>
    </submittedName>
</protein>
<accession>A0A162WC34</accession>
<dbReference type="Proteomes" id="UP000076837">
    <property type="component" value="Unassembled WGS sequence"/>
</dbReference>
<gene>
    <name evidence="1" type="ORF">ST47_g9917</name>
</gene>
<reference evidence="1 2" key="1">
    <citation type="journal article" date="2016" name="Sci. Rep.">
        <title>Draft genome sequencing and secretome analysis of fungal phytopathogen Ascochyta rabiei provides insight into the necrotrophic effector repertoire.</title>
        <authorList>
            <person name="Verma S."/>
            <person name="Gazara R.K."/>
            <person name="Nizam S."/>
            <person name="Parween S."/>
            <person name="Chattopadhyay D."/>
            <person name="Verma P.K."/>
        </authorList>
    </citation>
    <scope>NUCLEOTIDE SEQUENCE [LARGE SCALE GENOMIC DNA]</scope>
    <source>
        <strain evidence="1 2">ArDII</strain>
    </source>
</reference>
<dbReference type="AlphaFoldDB" id="A0A162WC34"/>
<comment type="caution">
    <text evidence="1">The sequence shown here is derived from an EMBL/GenBank/DDBJ whole genome shotgun (WGS) entry which is preliminary data.</text>
</comment>
<proteinExistence type="predicted"/>
<dbReference type="PANTHER" id="PTHR42055:SF1">
    <property type="entry name" value="YALI0E03476P"/>
    <property type="match status" value="1"/>
</dbReference>
<dbReference type="PANTHER" id="PTHR42055">
    <property type="entry name" value="YALI0E03476P"/>
    <property type="match status" value="1"/>
</dbReference>
<evidence type="ECO:0000313" key="2">
    <source>
        <dbReference type="Proteomes" id="UP000076837"/>
    </source>
</evidence>
<evidence type="ECO:0000313" key="1">
    <source>
        <dbReference type="EMBL" id="KZM18937.1"/>
    </source>
</evidence>
<name>A0A162WC34_DIDRA</name>
<dbReference type="OrthoDB" id="5312133at2759"/>
<dbReference type="EMBL" id="JYNV01000317">
    <property type="protein sequence ID" value="KZM18937.1"/>
    <property type="molecule type" value="Genomic_DNA"/>
</dbReference>